<feature type="compositionally biased region" description="Basic residues" evidence="2">
    <location>
        <begin position="1051"/>
        <end position="1076"/>
    </location>
</feature>
<dbReference type="GO" id="GO:0098609">
    <property type="term" value="P:cell-cell adhesion"/>
    <property type="evidence" value="ECO:0007669"/>
    <property type="project" value="TreeGrafter"/>
</dbReference>
<feature type="domain" description="PDZ" evidence="4">
    <location>
        <begin position="179"/>
        <end position="266"/>
    </location>
</feature>
<dbReference type="InterPro" id="IPR036034">
    <property type="entry name" value="PDZ_sf"/>
</dbReference>
<dbReference type="FunFam" id="2.30.42.10:FF:000029">
    <property type="entry name" value="tight junction protein ZO-1 isoform X1"/>
    <property type="match status" value="1"/>
</dbReference>
<feature type="compositionally biased region" description="Low complexity" evidence="2">
    <location>
        <begin position="1366"/>
        <end position="1380"/>
    </location>
</feature>
<dbReference type="InterPro" id="IPR008144">
    <property type="entry name" value="Guanylate_kin-like_dom"/>
</dbReference>
<keyword evidence="1" id="KW-0728">SH3 domain</keyword>
<dbReference type="SUPFAM" id="SSF52540">
    <property type="entry name" value="P-loop containing nucleoside triphosphate hydrolases"/>
    <property type="match status" value="1"/>
</dbReference>
<proteinExistence type="predicted"/>
<feature type="domain" description="PDZ" evidence="4">
    <location>
        <begin position="506"/>
        <end position="579"/>
    </location>
</feature>
<dbReference type="InterPro" id="IPR001452">
    <property type="entry name" value="SH3_domain"/>
</dbReference>
<evidence type="ECO:0000313" key="6">
    <source>
        <dbReference type="EMBL" id="CAB3379054.1"/>
    </source>
</evidence>
<dbReference type="CDD" id="cd06728">
    <property type="entry name" value="PDZ2_ZO1-like_ds"/>
    <property type="match status" value="1"/>
</dbReference>
<dbReference type="PANTHER" id="PTHR13865">
    <property type="entry name" value="TIGHT JUNCTION PROTEIN"/>
    <property type="match status" value="1"/>
</dbReference>
<evidence type="ECO:0008006" key="8">
    <source>
        <dbReference type="Google" id="ProtNLM"/>
    </source>
</evidence>
<dbReference type="GO" id="GO:0150105">
    <property type="term" value="P:protein localization to cell-cell junction"/>
    <property type="evidence" value="ECO:0007669"/>
    <property type="project" value="TreeGrafter"/>
</dbReference>
<feature type="compositionally biased region" description="Polar residues" evidence="2">
    <location>
        <begin position="1313"/>
        <end position="1323"/>
    </location>
</feature>
<dbReference type="SMART" id="SM00072">
    <property type="entry name" value="GuKc"/>
    <property type="match status" value="1"/>
</dbReference>
<feature type="region of interest" description="Disordered" evidence="2">
    <location>
        <begin position="366"/>
        <end position="474"/>
    </location>
</feature>
<dbReference type="InterPro" id="IPR036028">
    <property type="entry name" value="SH3-like_dom_sf"/>
</dbReference>
<dbReference type="GO" id="GO:0005886">
    <property type="term" value="C:plasma membrane"/>
    <property type="evidence" value="ECO:0007669"/>
    <property type="project" value="TreeGrafter"/>
</dbReference>
<feature type="compositionally biased region" description="Polar residues" evidence="2">
    <location>
        <begin position="366"/>
        <end position="380"/>
    </location>
</feature>
<sequence length="1601" mass="175631">MTSELCKMVSITEEEDEENSPPNFVSYCSHTLATPSAPTYPEMGQMSLEMHCDQQVVQSSVCTATASYEHQTCYFNSKIGPLMPVNNALAMHRYSQQQYMHYYTREMPLNRVSAPVAMEAQVRRGLTARPPSPEHQVSPLVDTMKQQQTSSASIPALQEGLEEPVEEMGGDRISWEYKTVNLSRVPGYGFGIAVSGGRDNPHFTNGDPAIAISDVLKAGPAEGRLQVNDRILSANSVSLENVDYSTAVQVLRDSGHTVQLVLKRRVVLPPSGSNPNVAAAVETPQTLRVSLARGKKKDDFGLVLGCRLFVKEVGSRCREAGLREGDILLSINALPTENMTLKEAKKLMDATKERLNLVVRREPLTNGASNLSSMGATSLSREGLHKSSNSTNNLLMNSSGYSSQNLYVQPPTRGMAGQQSFSDQDKTNNLAPRTPGRSRGPLMDVSLIQLDRPSTPADDGSGPPPRPALPRPEDYYSTRRQLYDDDPLIQRNKLPMPDPRYITFQKESSVGIRLTGGNESGIFVTAVQPGSPASLQGLQPGDKIIKVNETEVKGMTREEAVLLLLGLQDQVDLIVQYRREEYDQVVANQRGDSFHIKAHFNYDPPKGSEMCVRKGDIFHVIDTLYNGVVGSWHVFRVGRNNLEAQKGIIPNKARADELAAAQLSASKKELTASESRGSFFRRRRTHRRSKSLSRDHWDDVVFADSMNKFPAYERVVLRHPGFVRPVVLFGPVVDVAREKLLRDFPDKFTSPQTEATDSEKQGKASSIIRLSAIREMVDRGKHGLLDITPNAVDRLNYAQFYPIVVFLRAENKQVVKDIRYGHTSSSPRDLFRRSVHKSSKKLLEQSQKLEKLWSHIFTGTVTLNQGSDAWYRKLRETLETQQSQLVWISETKPEEALSDDFLFPMTSRLSYASSPESDLELSPEPRATASGGSAVPSAGHVLHQHLLMSGGGASAGSPTNRLVRSNSDPSIATQEELGSIPNYSGPPPYTLVPPYKQGGDGQPRTPSSNDTGDGVSKRRPQQPDSSSKYGFAHQNGGDDYGASPNGQPGSSHHHHFHPPAGSHQHHPASSHHHHQHPPSFRSPLAHSPPPTRRQASEAPAGTSAEFAPPLLRQSEPPELPPRVDRTNKPPGNMRTPGSRSAQERLFGDTGDANYMNAGVPGQHLRGNSSLERGQHAPNLKTQSSYDSVSSYDSFNRIGPNAHEELKSNNNGGDTTPTSPRSHDPYRFTRSTAQPVKAERSPMPKGPEYQNKFRSEYKPSPPPKGGLPGSPSSHPSSYKPVPPPKPKNYRPPTMQQNGDANGSELYWRREEQVSNHTTNNSSSGYFHARSFSVGEAMTNGGGGPATQINGRGDEDSGHGSSLDRNYNHPPQQYPQYVVNPPRSHHNSPSKSRGGGGSQYYYNVPAVSNGSRLTNGHHRGDPSSGLDLANREQRGSAFELYRKPTDPRTPPAYIEHGMRSGLVEVASAKSVIGAEGGTLSDAGVSLHVPPGALPPGCRKEIFFRVCRSDDPNILPPLDKGEELLSPLVMCGPLGLKFLKPVELSVPVSVLMQDGEDDDEEPWNLSLRSGEVDGALQPHWSPNLQMSSVPRRKGCMISVLVDHF</sequence>
<dbReference type="PROSITE" id="PS50106">
    <property type="entry name" value="PDZ"/>
    <property type="match status" value="3"/>
</dbReference>
<dbReference type="CDD" id="cd11859">
    <property type="entry name" value="SH3_ZO"/>
    <property type="match status" value="1"/>
</dbReference>
<evidence type="ECO:0000256" key="1">
    <source>
        <dbReference type="ARBA" id="ARBA00022443"/>
    </source>
</evidence>
<dbReference type="GO" id="GO:0045216">
    <property type="term" value="P:cell-cell junction organization"/>
    <property type="evidence" value="ECO:0007669"/>
    <property type="project" value="TreeGrafter"/>
</dbReference>
<evidence type="ECO:0000256" key="2">
    <source>
        <dbReference type="SAM" id="MobiDB-lite"/>
    </source>
</evidence>
<feature type="compositionally biased region" description="Low complexity" evidence="2">
    <location>
        <begin position="1268"/>
        <end position="1278"/>
    </location>
</feature>
<dbReference type="Pfam" id="PF07653">
    <property type="entry name" value="SH3_2"/>
    <property type="match status" value="1"/>
</dbReference>
<feature type="compositionally biased region" description="Polar residues" evidence="2">
    <location>
        <begin position="1207"/>
        <end position="1219"/>
    </location>
</feature>
<dbReference type="Gene3D" id="2.60.220.30">
    <property type="match status" value="1"/>
</dbReference>
<dbReference type="OrthoDB" id="418634at2759"/>
<evidence type="ECO:0000259" key="3">
    <source>
        <dbReference type="PROSITE" id="PS50052"/>
    </source>
</evidence>
<feature type="region of interest" description="Disordered" evidence="2">
    <location>
        <begin position="914"/>
        <end position="937"/>
    </location>
</feature>
<dbReference type="PROSITE" id="PS51145">
    <property type="entry name" value="ZU5"/>
    <property type="match status" value="1"/>
</dbReference>
<feature type="compositionally biased region" description="Polar residues" evidence="2">
    <location>
        <begin position="417"/>
        <end position="431"/>
    </location>
</feature>
<reference evidence="6 7" key="1">
    <citation type="submission" date="2020-04" db="EMBL/GenBank/DDBJ databases">
        <authorList>
            <person name="Alioto T."/>
            <person name="Alioto T."/>
            <person name="Gomez Garrido J."/>
        </authorList>
    </citation>
    <scope>NUCLEOTIDE SEQUENCE [LARGE SCALE GENOMIC DNA]</scope>
</reference>
<name>A0A8S1D8K5_9INSE</name>
<accession>A0A8S1D8K5</accession>
<dbReference type="SUPFAM" id="SSF50044">
    <property type="entry name" value="SH3-domain"/>
    <property type="match status" value="1"/>
</dbReference>
<feature type="region of interest" description="Disordered" evidence="2">
    <location>
        <begin position="976"/>
        <end position="1427"/>
    </location>
</feature>
<dbReference type="PANTHER" id="PTHR13865:SF28">
    <property type="entry name" value="POLYCHAETOID, ISOFORM O"/>
    <property type="match status" value="1"/>
</dbReference>
<dbReference type="Proteomes" id="UP000494165">
    <property type="component" value="Unassembled WGS sequence"/>
</dbReference>
<organism evidence="6 7">
    <name type="scientific">Cloeon dipterum</name>
    <dbReference type="NCBI Taxonomy" id="197152"/>
    <lineage>
        <taxon>Eukaryota</taxon>
        <taxon>Metazoa</taxon>
        <taxon>Ecdysozoa</taxon>
        <taxon>Arthropoda</taxon>
        <taxon>Hexapoda</taxon>
        <taxon>Insecta</taxon>
        <taxon>Pterygota</taxon>
        <taxon>Palaeoptera</taxon>
        <taxon>Ephemeroptera</taxon>
        <taxon>Pisciforma</taxon>
        <taxon>Baetidae</taxon>
        <taxon>Cloeon</taxon>
    </lineage>
</organism>
<dbReference type="Pfam" id="PF00595">
    <property type="entry name" value="PDZ"/>
    <property type="match status" value="2"/>
</dbReference>
<dbReference type="CDD" id="cd06729">
    <property type="entry name" value="PDZ3_ZO1-like_domain"/>
    <property type="match status" value="1"/>
</dbReference>
<evidence type="ECO:0000259" key="5">
    <source>
        <dbReference type="PROSITE" id="PS51145"/>
    </source>
</evidence>
<dbReference type="InterPro" id="IPR027417">
    <property type="entry name" value="P-loop_NTPase"/>
</dbReference>
<feature type="domain" description="Guanylate kinase-like" evidence="3">
    <location>
        <begin position="769"/>
        <end position="879"/>
    </location>
</feature>
<evidence type="ECO:0000313" key="7">
    <source>
        <dbReference type="Proteomes" id="UP000494165"/>
    </source>
</evidence>
<feature type="compositionally biased region" description="Low complexity" evidence="2">
    <location>
        <begin position="387"/>
        <end position="399"/>
    </location>
</feature>
<dbReference type="SUPFAM" id="SSF50156">
    <property type="entry name" value="PDZ domain-like"/>
    <property type="match status" value="3"/>
</dbReference>
<dbReference type="SMART" id="SM00228">
    <property type="entry name" value="PDZ"/>
    <property type="match status" value="3"/>
</dbReference>
<feature type="domain" description="PDZ" evidence="4">
    <location>
        <begin position="288"/>
        <end position="363"/>
    </location>
</feature>
<dbReference type="Gene3D" id="3.40.50.300">
    <property type="entry name" value="P-loop containing nucleotide triphosphate hydrolases"/>
    <property type="match status" value="1"/>
</dbReference>
<dbReference type="SMART" id="SM00218">
    <property type="entry name" value="ZU5"/>
    <property type="match status" value="1"/>
</dbReference>
<dbReference type="EMBL" id="CADEPI010000177">
    <property type="protein sequence ID" value="CAB3379054.1"/>
    <property type="molecule type" value="Genomic_DNA"/>
</dbReference>
<dbReference type="GO" id="GO:0050839">
    <property type="term" value="F:cell adhesion molecule binding"/>
    <property type="evidence" value="ECO:0007669"/>
    <property type="project" value="TreeGrafter"/>
</dbReference>
<feature type="compositionally biased region" description="Low complexity" evidence="2">
    <location>
        <begin position="1183"/>
        <end position="1193"/>
    </location>
</feature>
<gene>
    <name evidence="6" type="ORF">CLODIP_2_CD04161</name>
</gene>
<dbReference type="PROSITE" id="PS50052">
    <property type="entry name" value="GUANYLATE_KINASE_2"/>
    <property type="match status" value="1"/>
</dbReference>
<dbReference type="InterPro" id="IPR008145">
    <property type="entry name" value="GK/Ca_channel_bsu"/>
</dbReference>
<protein>
    <recommendedName>
        <fullName evidence="8">Tight junction protein ZO-1</fullName>
    </recommendedName>
</protein>
<comment type="caution">
    <text evidence="6">The sequence shown here is derived from an EMBL/GenBank/DDBJ whole genome shotgun (WGS) entry which is preliminary data.</text>
</comment>
<feature type="domain" description="ZU5" evidence="5">
    <location>
        <begin position="1464"/>
        <end position="1601"/>
    </location>
</feature>
<dbReference type="GO" id="GO:0005923">
    <property type="term" value="C:bicellular tight junction"/>
    <property type="evidence" value="ECO:0007669"/>
    <property type="project" value="TreeGrafter"/>
</dbReference>
<dbReference type="FunFam" id="2.30.42.10:FF:000138">
    <property type="entry name" value="Uncharacterized protein, isoform C"/>
    <property type="match status" value="1"/>
</dbReference>
<dbReference type="Gene3D" id="2.30.42.10">
    <property type="match status" value="3"/>
</dbReference>
<dbReference type="InterPro" id="IPR001478">
    <property type="entry name" value="PDZ"/>
</dbReference>
<dbReference type="CDD" id="cd06727">
    <property type="entry name" value="PDZ1_ZO1-like"/>
    <property type="match status" value="1"/>
</dbReference>
<dbReference type="Pfam" id="PF00791">
    <property type="entry name" value="ZU5"/>
    <property type="match status" value="1"/>
</dbReference>
<evidence type="ECO:0000259" key="4">
    <source>
        <dbReference type="PROSITE" id="PS50106"/>
    </source>
</evidence>
<dbReference type="InterPro" id="IPR000906">
    <property type="entry name" value="ZU5_dom"/>
</dbReference>
<dbReference type="Gene3D" id="2.30.30.40">
    <property type="entry name" value="SH3 Domains"/>
    <property type="match status" value="1"/>
</dbReference>
<keyword evidence="7" id="KW-1185">Reference proteome</keyword>
<dbReference type="Pfam" id="PF00625">
    <property type="entry name" value="Guanylate_kin"/>
    <property type="match status" value="1"/>
</dbReference>
<feature type="compositionally biased region" description="Low complexity" evidence="2">
    <location>
        <begin position="914"/>
        <end position="925"/>
    </location>
</feature>